<dbReference type="PANTHER" id="PTHR30292:SF0">
    <property type="entry name" value="5-OXOPROLINASE SUBUNIT A"/>
    <property type="match status" value="1"/>
</dbReference>
<name>A0A263BX36_9BACI</name>
<accession>A0A263BX36</accession>
<gene>
    <name evidence="1" type="primary">pxpA</name>
    <name evidence="2" type="ORF">CIB95_01655</name>
</gene>
<comment type="caution">
    <text evidence="2">The sequence shown here is derived from an EMBL/GenBank/DDBJ whole genome shotgun (WGS) entry which is preliminary data.</text>
</comment>
<dbReference type="GO" id="GO:0005975">
    <property type="term" value="P:carbohydrate metabolic process"/>
    <property type="evidence" value="ECO:0007669"/>
    <property type="project" value="InterPro"/>
</dbReference>
<reference evidence="2 3" key="2">
    <citation type="submission" date="2017-09" db="EMBL/GenBank/DDBJ databases">
        <title>Bacillus patelloidae sp. nov., isolated from the intestinal tract of a marine limpet.</title>
        <authorList>
            <person name="Liu R."/>
            <person name="Dong C."/>
            <person name="Shao Z."/>
        </authorList>
    </citation>
    <scope>NUCLEOTIDE SEQUENCE [LARGE SCALE GENOMIC DNA]</scope>
    <source>
        <strain evidence="2 3">SA5d-4</strain>
    </source>
</reference>
<dbReference type="HAMAP" id="MF_00691">
    <property type="entry name" value="PxpA"/>
    <property type="match status" value="1"/>
</dbReference>
<comment type="similarity">
    <text evidence="1">Belongs to the LamB/PxpA family.</text>
</comment>
<dbReference type="NCBIfam" id="NF003816">
    <property type="entry name" value="PRK05406.1-5"/>
    <property type="match status" value="1"/>
</dbReference>
<keyword evidence="1" id="KW-0378">Hydrolase</keyword>
<dbReference type="EMBL" id="NPIA01000001">
    <property type="protein sequence ID" value="OZM58303.1"/>
    <property type="molecule type" value="Genomic_DNA"/>
</dbReference>
<comment type="catalytic activity">
    <reaction evidence="1">
        <text>5-oxo-L-proline + ATP + 2 H2O = L-glutamate + ADP + phosphate + H(+)</text>
        <dbReference type="Rhea" id="RHEA:10348"/>
        <dbReference type="ChEBI" id="CHEBI:15377"/>
        <dbReference type="ChEBI" id="CHEBI:15378"/>
        <dbReference type="ChEBI" id="CHEBI:29985"/>
        <dbReference type="ChEBI" id="CHEBI:30616"/>
        <dbReference type="ChEBI" id="CHEBI:43474"/>
        <dbReference type="ChEBI" id="CHEBI:58402"/>
        <dbReference type="ChEBI" id="CHEBI:456216"/>
        <dbReference type="EC" id="3.5.2.9"/>
    </reaction>
</comment>
<evidence type="ECO:0000313" key="3">
    <source>
        <dbReference type="Proteomes" id="UP000217083"/>
    </source>
</evidence>
<evidence type="ECO:0000256" key="1">
    <source>
        <dbReference type="HAMAP-Rule" id="MF_00691"/>
    </source>
</evidence>
<dbReference type="InterPro" id="IPR011330">
    <property type="entry name" value="Glyco_hydro/deAcase_b/a-brl"/>
</dbReference>
<reference evidence="3" key="1">
    <citation type="submission" date="2017-08" db="EMBL/GenBank/DDBJ databases">
        <authorList>
            <person name="Huang Z."/>
        </authorList>
    </citation>
    <scope>NUCLEOTIDE SEQUENCE [LARGE SCALE GENOMIC DNA]</scope>
    <source>
        <strain evidence="3">SA5d-4</strain>
    </source>
</reference>
<evidence type="ECO:0000313" key="2">
    <source>
        <dbReference type="EMBL" id="OZM58303.1"/>
    </source>
</evidence>
<dbReference type="RefSeq" id="WP_094920961.1">
    <property type="nucleotide sequence ID" value="NZ_NPIA01000001.1"/>
</dbReference>
<dbReference type="AlphaFoldDB" id="A0A263BX36"/>
<dbReference type="NCBIfam" id="NF003814">
    <property type="entry name" value="PRK05406.1-3"/>
    <property type="match status" value="1"/>
</dbReference>
<dbReference type="PANTHER" id="PTHR30292">
    <property type="entry name" value="UNCHARACTERIZED PROTEIN YBGL-RELATED"/>
    <property type="match status" value="1"/>
</dbReference>
<keyword evidence="3" id="KW-1185">Reference proteome</keyword>
<keyword evidence="1" id="KW-0067">ATP-binding</keyword>
<keyword evidence="1" id="KW-0547">Nucleotide-binding</keyword>
<protein>
    <recommendedName>
        <fullName evidence="1">5-oxoprolinase subunit A</fullName>
        <shortName evidence="1">5-OPase subunit A</shortName>
        <ecNumber evidence="1">3.5.2.9</ecNumber>
    </recommendedName>
    <alternativeName>
        <fullName evidence="1">5-oxoprolinase (ATP-hydrolyzing) subunit A</fullName>
    </alternativeName>
</protein>
<sequence>MKQIDINCDYGESYGSFRGFVSDDILKYISSVNIACGFHAGDFRTMEQSVKQAMQHNVKIGAHPGFPDLQGFGRRFMQMTPKEVYQIVVYQIGALSAFVKAEGGRLNHVKPHGALYNLAAKDLSIALAIAEAVYKTDNSLTLYGLAKSELITAGKEVGLAVAEEAFADRTYQADGSLTPRTEKNAIVTSIDEAIDQVVHCIKHDEMRSVCGNTIKLAADTYCIHGDTNTALSLAKQLTYTLKKENIIVG</sequence>
<dbReference type="GO" id="GO:0017168">
    <property type="term" value="F:5-oxoprolinase (ATP-hydrolyzing) activity"/>
    <property type="evidence" value="ECO:0007669"/>
    <property type="project" value="UniProtKB-UniRule"/>
</dbReference>
<dbReference type="GO" id="GO:0005524">
    <property type="term" value="F:ATP binding"/>
    <property type="evidence" value="ECO:0007669"/>
    <property type="project" value="UniProtKB-UniRule"/>
</dbReference>
<dbReference type="Gene3D" id="3.20.20.370">
    <property type="entry name" value="Glycoside hydrolase/deacetylase"/>
    <property type="match status" value="1"/>
</dbReference>
<dbReference type="Proteomes" id="UP000217083">
    <property type="component" value="Unassembled WGS sequence"/>
</dbReference>
<dbReference type="Pfam" id="PF03746">
    <property type="entry name" value="LamB_YcsF"/>
    <property type="match status" value="1"/>
</dbReference>
<comment type="subunit">
    <text evidence="1">Forms a complex composed of PxpA, PxpB and PxpC.</text>
</comment>
<dbReference type="CDD" id="cd10787">
    <property type="entry name" value="LamB_YcsF_like"/>
    <property type="match status" value="1"/>
</dbReference>
<comment type="function">
    <text evidence="1">Catalyzes the cleavage of 5-oxoproline to form L-glutamate coupled to the hydrolysis of ATP to ADP and inorganic phosphate.</text>
</comment>
<organism evidence="2 3">
    <name type="scientific">Lottiidibacillus patelloidae</name>
    <dbReference type="NCBI Taxonomy" id="2670334"/>
    <lineage>
        <taxon>Bacteria</taxon>
        <taxon>Bacillati</taxon>
        <taxon>Bacillota</taxon>
        <taxon>Bacilli</taxon>
        <taxon>Bacillales</taxon>
        <taxon>Bacillaceae</taxon>
        <taxon>Lottiidibacillus</taxon>
    </lineage>
</organism>
<dbReference type="InterPro" id="IPR005501">
    <property type="entry name" value="LamB/YcsF/PxpA-like"/>
</dbReference>
<proteinExistence type="inferred from homology"/>
<dbReference type="EC" id="3.5.2.9" evidence="1"/>
<dbReference type="SUPFAM" id="SSF88713">
    <property type="entry name" value="Glycoside hydrolase/deacetylase"/>
    <property type="match status" value="1"/>
</dbReference>